<sequence>MWQGTTYFIDTLASTLASAPLSRVRAALHHGKRKICFDNCADAMFLLTAPAVTAAVFVILTADLVQEVTLLFMTLFSKCIVANATAL</sequence>
<dbReference type="AlphaFoldDB" id="A0A0A3XFA0"/>
<evidence type="ECO:0000313" key="3">
    <source>
        <dbReference type="Proteomes" id="UP000030377"/>
    </source>
</evidence>
<reference evidence="2 3" key="1">
    <citation type="submission" date="2014-09" db="EMBL/GenBank/DDBJ databases">
        <title>Draft genome of Bradyrhizobium japonicum Is-34.</title>
        <authorList>
            <person name="Tsurumaru H."/>
            <person name="Yamakawa T."/>
            <person name="Hashimoto S."/>
            <person name="Okizaki K."/>
            <person name="Kanesaki Y."/>
            <person name="Yoshikawa H."/>
            <person name="Yajima S."/>
        </authorList>
    </citation>
    <scope>NUCLEOTIDE SEQUENCE [LARGE SCALE GENOMIC DNA]</scope>
    <source>
        <strain evidence="2 3">Is-34</strain>
    </source>
</reference>
<evidence type="ECO:0000256" key="1">
    <source>
        <dbReference type="SAM" id="Phobius"/>
    </source>
</evidence>
<comment type="caution">
    <text evidence="2">The sequence shown here is derived from an EMBL/GenBank/DDBJ whole genome shotgun (WGS) entry which is preliminary data.</text>
</comment>
<dbReference type="EMBL" id="JRPN01000070">
    <property type="protein sequence ID" value="KGT73077.1"/>
    <property type="molecule type" value="Genomic_DNA"/>
</dbReference>
<keyword evidence="1" id="KW-1133">Transmembrane helix</keyword>
<evidence type="ECO:0000313" key="2">
    <source>
        <dbReference type="EMBL" id="KGT73077.1"/>
    </source>
</evidence>
<proteinExistence type="predicted"/>
<keyword evidence="1" id="KW-0472">Membrane</keyword>
<accession>A0A0A3XFA0</accession>
<dbReference type="Proteomes" id="UP000030377">
    <property type="component" value="Unassembled WGS sequence"/>
</dbReference>
<keyword evidence="1" id="KW-0812">Transmembrane</keyword>
<protein>
    <submittedName>
        <fullName evidence="2">Uncharacterized protein</fullName>
    </submittedName>
</protein>
<name>A0A0A3XFA0_BRAJP</name>
<organism evidence="2 3">
    <name type="scientific">Bradyrhizobium japonicum</name>
    <dbReference type="NCBI Taxonomy" id="375"/>
    <lineage>
        <taxon>Bacteria</taxon>
        <taxon>Pseudomonadati</taxon>
        <taxon>Pseudomonadota</taxon>
        <taxon>Alphaproteobacteria</taxon>
        <taxon>Hyphomicrobiales</taxon>
        <taxon>Nitrobacteraceae</taxon>
        <taxon>Bradyrhizobium</taxon>
    </lineage>
</organism>
<feature type="transmembrane region" description="Helical" evidence="1">
    <location>
        <begin position="43"/>
        <end position="62"/>
    </location>
</feature>
<gene>
    <name evidence="2" type="ORF">MA20_46625</name>
</gene>